<proteinExistence type="predicted"/>
<dbReference type="EMBL" id="FPHE01000125">
    <property type="protein sequence ID" value="SFV63278.1"/>
    <property type="molecule type" value="Genomic_DNA"/>
</dbReference>
<name>A0A1W1CBQ9_9ZZZZ</name>
<dbReference type="AlphaFoldDB" id="A0A1W1CBQ9"/>
<evidence type="ECO:0000313" key="1">
    <source>
        <dbReference type="EMBL" id="SFV63278.1"/>
    </source>
</evidence>
<accession>A0A1W1CBQ9</accession>
<sequence length="352" mass="40436">MGKDKLLLIVGVRVKDLPKNRALRYEDTEIIDLQPVKKSTGEIVHEQIKEATKKTGKPRAIVSDMGSDIKLGIEKFQEKSSNTVHVYDLKHKIALLIKGIVESDKEWSEFKLFANFVVKKLQNTEIAGYRPPKQKEKARYMNIEDLVRWGDKILIKYENLQNTKTKTDDEIKLESIIKDVAQLEKSIEAWSEMVVVFELIERFMNIHGLQQDSYEKFYELHGYKLLSLKTAEAKGLATQILSFIKEQQKVCNENERLLHSSQLIESLFGKLKFLEKEQSKSSFTNLILSVGAMVSKTTTTGLKKALETVNVDMINKWSKKKIGTTIQAQRKELYGLERVEQNRDSKVSLKVA</sequence>
<reference evidence="1" key="1">
    <citation type="submission" date="2016-10" db="EMBL/GenBank/DDBJ databases">
        <authorList>
            <person name="de Groot N.N."/>
        </authorList>
    </citation>
    <scope>NUCLEOTIDE SEQUENCE</scope>
</reference>
<gene>
    <name evidence="1" type="ORF">MNB_SV-12-1595</name>
</gene>
<protein>
    <submittedName>
        <fullName evidence="1">Uncharacterized protein</fullName>
    </submittedName>
</protein>
<organism evidence="1">
    <name type="scientific">hydrothermal vent metagenome</name>
    <dbReference type="NCBI Taxonomy" id="652676"/>
    <lineage>
        <taxon>unclassified sequences</taxon>
        <taxon>metagenomes</taxon>
        <taxon>ecological metagenomes</taxon>
    </lineage>
</organism>